<dbReference type="Proteomes" id="UP000504756">
    <property type="component" value="Unassembled WGS sequence"/>
</dbReference>
<protein>
    <submittedName>
        <fullName evidence="2">Uncharacterized protein</fullName>
    </submittedName>
</protein>
<name>A0A6L2ZSN0_9LACT</name>
<dbReference type="EMBL" id="BLXU01000001">
    <property type="protein sequence ID" value="GFO50736.1"/>
    <property type="molecule type" value="Genomic_DNA"/>
</dbReference>
<evidence type="ECO:0000313" key="3">
    <source>
        <dbReference type="Proteomes" id="UP000504756"/>
    </source>
</evidence>
<proteinExistence type="predicted"/>
<gene>
    <name evidence="2" type="ORF">ikelab_00110</name>
</gene>
<evidence type="ECO:0000256" key="1">
    <source>
        <dbReference type="SAM" id="Phobius"/>
    </source>
</evidence>
<comment type="caution">
    <text evidence="2">The sequence shown here is derived from an EMBL/GenBank/DDBJ whole genome shotgun (WGS) entry which is preliminary data.</text>
</comment>
<keyword evidence="1" id="KW-0472">Membrane</keyword>
<accession>A0A6L2ZSN0</accession>
<sequence length="96" mass="11257">MSKNEMQDYVVTGRLGKVKNKNIKAVLITHDNVVDLKKDYPFIEMFGQALFVGFMSFMSLPAYLVNINPQQPDDKKKYKFESQFTFERNTEIKLKK</sequence>
<dbReference type="RefSeq" id="WP_176489831.1">
    <property type="nucleotide sequence ID" value="NZ_BLXU01000001.1"/>
</dbReference>
<feature type="transmembrane region" description="Helical" evidence="1">
    <location>
        <begin position="45"/>
        <end position="67"/>
    </location>
</feature>
<dbReference type="AlphaFoldDB" id="A0A6L2ZSN0"/>
<evidence type="ECO:0000313" key="2">
    <source>
        <dbReference type="EMBL" id="GFO50736.1"/>
    </source>
</evidence>
<organism evidence="2 3">
    <name type="scientific">Lactococcus garvieae</name>
    <dbReference type="NCBI Taxonomy" id="1363"/>
    <lineage>
        <taxon>Bacteria</taxon>
        <taxon>Bacillati</taxon>
        <taxon>Bacillota</taxon>
        <taxon>Bacilli</taxon>
        <taxon>Lactobacillales</taxon>
        <taxon>Streptococcaceae</taxon>
        <taxon>Lactococcus</taxon>
    </lineage>
</organism>
<reference evidence="2 3" key="1">
    <citation type="submission" date="2020-06" db="EMBL/GenBank/DDBJ databases">
        <title>Draft genome sequence of Lactic acid bacteria from Okinawan-style tofu.</title>
        <authorList>
            <person name="Takara I."/>
            <person name="Ikematsu S."/>
        </authorList>
    </citation>
    <scope>NUCLEOTIDE SEQUENCE [LARGE SCALE GENOMIC DNA]</scope>
    <source>
        <strain evidence="3">lg38</strain>
    </source>
</reference>
<keyword evidence="1" id="KW-0812">Transmembrane</keyword>
<keyword evidence="1" id="KW-1133">Transmembrane helix</keyword>